<dbReference type="EMBL" id="AP018203">
    <property type="protein sequence ID" value="BAY57087.1"/>
    <property type="molecule type" value="Genomic_DNA"/>
</dbReference>
<evidence type="ECO:0000256" key="5">
    <source>
        <dbReference type="ARBA" id="ARBA00023002"/>
    </source>
</evidence>
<comment type="similarity">
    <text evidence="2">Belongs to the GMC oxidoreductase family.</text>
</comment>
<dbReference type="GO" id="GO:0050660">
    <property type="term" value="F:flavin adenine dinucleotide binding"/>
    <property type="evidence" value="ECO:0007669"/>
    <property type="project" value="InterPro"/>
</dbReference>
<protein>
    <submittedName>
        <fullName evidence="8">Monooxygenase FAD-binding protein</fullName>
    </submittedName>
</protein>
<evidence type="ECO:0000313" key="8">
    <source>
        <dbReference type="EMBL" id="BAY57087.1"/>
    </source>
</evidence>
<evidence type="ECO:0000256" key="4">
    <source>
        <dbReference type="ARBA" id="ARBA00022827"/>
    </source>
</evidence>
<dbReference type="GO" id="GO:0004497">
    <property type="term" value="F:monooxygenase activity"/>
    <property type="evidence" value="ECO:0007669"/>
    <property type="project" value="UniProtKB-KW"/>
</dbReference>
<keyword evidence="8" id="KW-0503">Monooxygenase</keyword>
<organism evidence="8 9">
    <name type="scientific">Leptolyngbya boryana NIES-2135</name>
    <dbReference type="NCBI Taxonomy" id="1973484"/>
    <lineage>
        <taxon>Bacteria</taxon>
        <taxon>Bacillati</taxon>
        <taxon>Cyanobacteriota</taxon>
        <taxon>Cyanophyceae</taxon>
        <taxon>Leptolyngbyales</taxon>
        <taxon>Leptolyngbyaceae</taxon>
        <taxon>Leptolyngbya group</taxon>
        <taxon>Leptolyngbya</taxon>
    </lineage>
</organism>
<gene>
    <name evidence="8" type="ORF">NIES2135_39510</name>
</gene>
<comment type="cofactor">
    <cofactor evidence="1">
        <name>FAD</name>
        <dbReference type="ChEBI" id="CHEBI:57692"/>
    </cofactor>
</comment>
<dbReference type="InterPro" id="IPR036188">
    <property type="entry name" value="FAD/NAD-bd_sf"/>
</dbReference>
<feature type="domain" description="Glucose-methanol-choline oxidoreductase N-terminal" evidence="6">
    <location>
        <begin position="200"/>
        <end position="281"/>
    </location>
</feature>
<dbReference type="PANTHER" id="PTHR42784:SF1">
    <property type="entry name" value="PYRANOSE 2-OXIDASE"/>
    <property type="match status" value="1"/>
</dbReference>
<keyword evidence="5" id="KW-0560">Oxidoreductase</keyword>
<dbReference type="Gene3D" id="3.50.50.60">
    <property type="entry name" value="FAD/NAD(P)-binding domain"/>
    <property type="match status" value="2"/>
</dbReference>
<dbReference type="SUPFAM" id="SSF51905">
    <property type="entry name" value="FAD/NAD(P)-binding domain"/>
    <property type="match status" value="1"/>
</dbReference>
<accession>A0A1Z4JKG7</accession>
<keyword evidence="9" id="KW-1185">Reference proteome</keyword>
<evidence type="ECO:0000256" key="2">
    <source>
        <dbReference type="ARBA" id="ARBA00010790"/>
    </source>
</evidence>
<dbReference type="AlphaFoldDB" id="A0A1Z4JKG7"/>
<evidence type="ECO:0000313" key="9">
    <source>
        <dbReference type="Proteomes" id="UP000217895"/>
    </source>
</evidence>
<evidence type="ECO:0000256" key="1">
    <source>
        <dbReference type="ARBA" id="ARBA00001974"/>
    </source>
</evidence>
<evidence type="ECO:0000256" key="3">
    <source>
        <dbReference type="ARBA" id="ARBA00022630"/>
    </source>
</evidence>
<dbReference type="InterPro" id="IPR051473">
    <property type="entry name" value="P2Ox-like"/>
</dbReference>
<evidence type="ECO:0000259" key="6">
    <source>
        <dbReference type="Pfam" id="PF00732"/>
    </source>
</evidence>
<dbReference type="Pfam" id="PF00732">
    <property type="entry name" value="GMC_oxred_N"/>
    <property type="match status" value="1"/>
</dbReference>
<keyword evidence="3" id="KW-0285">Flavoprotein</keyword>
<feature type="domain" description="Glucose-methanol-choline oxidoreductase C-terminal" evidence="7">
    <location>
        <begin position="411"/>
        <end position="535"/>
    </location>
</feature>
<dbReference type="GO" id="GO:0016614">
    <property type="term" value="F:oxidoreductase activity, acting on CH-OH group of donors"/>
    <property type="evidence" value="ECO:0007669"/>
    <property type="project" value="InterPro"/>
</dbReference>
<proteinExistence type="inferred from homology"/>
<reference evidence="8 9" key="1">
    <citation type="submission" date="2017-06" db="EMBL/GenBank/DDBJ databases">
        <title>Genome sequencing of cyanobaciteial culture collection at National Institute for Environmental Studies (NIES).</title>
        <authorList>
            <person name="Hirose Y."/>
            <person name="Shimura Y."/>
            <person name="Fujisawa T."/>
            <person name="Nakamura Y."/>
            <person name="Kawachi M."/>
        </authorList>
    </citation>
    <scope>NUCLEOTIDE SEQUENCE [LARGE SCALE GENOMIC DNA]</scope>
    <source>
        <strain evidence="8 9">NIES-2135</strain>
    </source>
</reference>
<name>A0A1Z4JKG7_LEPBY</name>
<keyword evidence="4" id="KW-0274">FAD</keyword>
<dbReference type="Pfam" id="PF05199">
    <property type="entry name" value="GMC_oxred_C"/>
    <property type="match status" value="1"/>
</dbReference>
<sequence>MIERIRFGNGVVSVNVSDLRALKDNLVIETDLCIVGSGPAGLSIAKEFVGTNVKVVILESGGKSEEPETQALYEIENIGAPRQLNQDVIRSRILGGSSHIWTGRVAPFDELDFKERSWVPYSGWSISRRSLDPYLVRGGENLGIGPHCYDERLWEKFRVNRPASLNTSKVQPVFWQFSKHVTNRHEPMRFGQDFMPEGAPNIQLILHANVTHLNTNQAGTKLESVEVSTLEGKKACVKARAIVLACGGVENARLMLASNRIVPHGVGNQNDLVGRFLMDHPGCVLGSFDPDSAQEVRNRFGHYWLDDAKGRHVYLHGIALSHKLQEKEQLLNCAAYLETVASEDDAWNTLKDLKTRLKEGKISLKSYQTALNVLTRSPEIGHGLYRRYLKHRPTINKAEKVELFCHVEQRPDPDSRVMLSDKVDRLGMPISKLNWKISEQERQSVRRLAHLICDEFDRLGLPKPTLSAWLDQKEGWESNFSDRAHPTGTTRMSDDPTQGVVDSNCQVHGVEGLFIAGSSVFPTAGYANPTLMIVGMSLRLADWLKFNYLPRAQRAIKLEQSVV</sequence>
<dbReference type="InterPro" id="IPR000172">
    <property type="entry name" value="GMC_OxRdtase_N"/>
</dbReference>
<dbReference type="InterPro" id="IPR007867">
    <property type="entry name" value="GMC_OxRtase_C"/>
</dbReference>
<evidence type="ECO:0000259" key="7">
    <source>
        <dbReference type="Pfam" id="PF05199"/>
    </source>
</evidence>
<dbReference type="PANTHER" id="PTHR42784">
    <property type="entry name" value="PYRANOSE 2-OXIDASE"/>
    <property type="match status" value="1"/>
</dbReference>
<dbReference type="Proteomes" id="UP000217895">
    <property type="component" value="Chromosome"/>
</dbReference>